<feature type="domain" description="Guanylate cyclase" evidence="2">
    <location>
        <begin position="51"/>
        <end position="165"/>
    </location>
</feature>
<dbReference type="PATRIC" id="fig|864069.3.peg.385"/>
<dbReference type="Gene3D" id="3.40.50.10070">
    <property type="entry name" value="TolB, N-terminal domain"/>
    <property type="match status" value="1"/>
</dbReference>
<dbReference type="InterPro" id="IPR001054">
    <property type="entry name" value="A/G_cyclase"/>
</dbReference>
<dbReference type="PANTHER" id="PTHR43081">
    <property type="entry name" value="ADENYLATE CYCLASE, TERMINAL-DIFFERENTIATION SPECIFIC-RELATED"/>
    <property type="match status" value="1"/>
</dbReference>
<dbReference type="SUPFAM" id="SSF48452">
    <property type="entry name" value="TPR-like"/>
    <property type="match status" value="1"/>
</dbReference>
<dbReference type="Gene3D" id="1.25.40.10">
    <property type="entry name" value="Tetratricopeptide repeat domain"/>
    <property type="match status" value="1"/>
</dbReference>
<dbReference type="InterPro" id="IPR019734">
    <property type="entry name" value="TPR_rpt"/>
</dbReference>
<name>I4Z3P3_9HYPH</name>
<protein>
    <submittedName>
        <fullName evidence="3">Putative integral membrane protein</fullName>
    </submittedName>
</protein>
<dbReference type="Proteomes" id="UP000003947">
    <property type="component" value="Unassembled WGS sequence"/>
</dbReference>
<dbReference type="eggNOG" id="COG0457">
    <property type="taxonomic scope" value="Bacteria"/>
</dbReference>
<dbReference type="PROSITE" id="PS50005">
    <property type="entry name" value="TPR"/>
    <property type="match status" value="1"/>
</dbReference>
<dbReference type="InterPro" id="IPR029787">
    <property type="entry name" value="Nucleotide_cyclase"/>
</dbReference>
<evidence type="ECO:0000259" key="2">
    <source>
        <dbReference type="PROSITE" id="PS50125"/>
    </source>
</evidence>
<dbReference type="CDD" id="cd07302">
    <property type="entry name" value="CHD"/>
    <property type="match status" value="1"/>
</dbReference>
<organism evidence="3 4">
    <name type="scientific">Microvirga lotononidis</name>
    <dbReference type="NCBI Taxonomy" id="864069"/>
    <lineage>
        <taxon>Bacteria</taxon>
        <taxon>Pseudomonadati</taxon>
        <taxon>Pseudomonadota</taxon>
        <taxon>Alphaproteobacteria</taxon>
        <taxon>Hyphomicrobiales</taxon>
        <taxon>Methylobacteriaceae</taxon>
        <taxon>Microvirga</taxon>
    </lineage>
</organism>
<dbReference type="Pfam" id="PF00211">
    <property type="entry name" value="Guanylate_cyc"/>
    <property type="match status" value="1"/>
</dbReference>
<keyword evidence="4" id="KW-1185">Reference proteome</keyword>
<dbReference type="SUPFAM" id="SSF55073">
    <property type="entry name" value="Nucleotide cyclase"/>
    <property type="match status" value="1"/>
</dbReference>
<dbReference type="eggNOG" id="COG5616">
    <property type="taxonomic scope" value="Bacteria"/>
</dbReference>
<dbReference type="PROSITE" id="PS50125">
    <property type="entry name" value="GUANYLATE_CYCLASE_2"/>
    <property type="match status" value="1"/>
</dbReference>
<sequence>MMLQMKLDSLAYPLADAGWTPHCGEQHNSIWNYTEAPMGPQEHKVERRLAAIFAADVAGYSRLMEQDELGTLRNLISHREVLDRLIAEYGGRIANTAGDSVLAEFPSAVEAVQCAVRVQNALIQENQDTPAERSLQFRIGVHVGDVMVRGGDLLGDGVNIAARLESIAEPGGVCLSEAAYGYARKALPLAFADLGLQKVKNFEEPVRAYSVGLISTASASFTPGNSPDMPPILDIPSIAVLPFTNLSEDPDQAFLADGIVDEVTSALSRFRSLFVIARSSALAYKERVADVKLVSRELGVRYVLEGTLRRAGDRVRITAQLIDGQSGGYIWSDRYGGEITDLFDLQDRITESIIGALQPTIRSSEIERARRKRPGNLHAYDYVMRALPSIWAVEGAMNEEALKLLEQAITLDPGYALPKALAAWCHGQRVPYLWTKDPEEERSAALRLAKEAARLDSNDPLVLTVLASAYAVGREFAEAIPIIDKAMQLDPNSAWAWHHSGWIRNFLSQPELAIEHFQRSIRISPLDPYNFDAAIGIGIAHFHAERFAESASWVRRGIAEKPSATWAWRIVTAAYANLGRLDQAREALTHLVQAHPGITIAAIKQASMPPSRSFQRALFDGLRTAGLPE</sequence>
<dbReference type="GO" id="GO:0006171">
    <property type="term" value="P:cAMP biosynthetic process"/>
    <property type="evidence" value="ECO:0007669"/>
    <property type="project" value="TreeGrafter"/>
</dbReference>
<feature type="repeat" description="TPR" evidence="1">
    <location>
        <begin position="460"/>
        <end position="493"/>
    </location>
</feature>
<dbReference type="Pfam" id="PF13432">
    <property type="entry name" value="TPR_16"/>
    <property type="match status" value="1"/>
</dbReference>
<dbReference type="GO" id="GO:0035556">
    <property type="term" value="P:intracellular signal transduction"/>
    <property type="evidence" value="ECO:0007669"/>
    <property type="project" value="InterPro"/>
</dbReference>
<dbReference type="InterPro" id="IPR011990">
    <property type="entry name" value="TPR-like_helical_dom_sf"/>
</dbReference>
<dbReference type="GO" id="GO:0004016">
    <property type="term" value="F:adenylate cyclase activity"/>
    <property type="evidence" value="ECO:0007669"/>
    <property type="project" value="UniProtKB-ARBA"/>
</dbReference>
<evidence type="ECO:0000313" key="3">
    <source>
        <dbReference type="EMBL" id="EIM30835.1"/>
    </source>
</evidence>
<dbReference type="Gene3D" id="3.30.70.1230">
    <property type="entry name" value="Nucleotide cyclase"/>
    <property type="match status" value="1"/>
</dbReference>
<gene>
    <name evidence="3" type="ORF">MicloDRAFT_00003620</name>
</gene>
<dbReference type="AlphaFoldDB" id="I4Z3P3"/>
<evidence type="ECO:0000313" key="4">
    <source>
        <dbReference type="Proteomes" id="UP000003947"/>
    </source>
</evidence>
<evidence type="ECO:0000256" key="1">
    <source>
        <dbReference type="PROSITE-ProRule" id="PRU00339"/>
    </source>
</evidence>
<dbReference type="HOGENOM" id="CLU_019981_0_0_5"/>
<dbReference type="STRING" id="864069.MicloDRAFT_00003620"/>
<accession>I4Z3P3</accession>
<dbReference type="EMBL" id="JH660635">
    <property type="protein sequence ID" value="EIM30835.1"/>
    <property type="molecule type" value="Genomic_DNA"/>
</dbReference>
<dbReference type="eggNOG" id="COG2114">
    <property type="taxonomic scope" value="Bacteria"/>
</dbReference>
<keyword evidence="1" id="KW-0802">TPR repeat</keyword>
<dbReference type="InterPro" id="IPR050697">
    <property type="entry name" value="Adenylyl/Guanylyl_Cyclase_3/4"/>
</dbReference>
<dbReference type="SMART" id="SM00028">
    <property type="entry name" value="TPR"/>
    <property type="match status" value="4"/>
</dbReference>
<dbReference type="SMART" id="SM00044">
    <property type="entry name" value="CYCc"/>
    <property type="match status" value="1"/>
</dbReference>
<dbReference type="PANTHER" id="PTHR43081:SF19">
    <property type="entry name" value="PH-SENSITIVE ADENYLATE CYCLASE RV1264"/>
    <property type="match status" value="1"/>
</dbReference>
<reference evidence="3 4" key="1">
    <citation type="submission" date="2012-02" db="EMBL/GenBank/DDBJ databases">
        <title>Improved High-Quality Draft sequence of Microvirga sp. WSM3557.</title>
        <authorList>
            <consortium name="US DOE Joint Genome Institute"/>
            <person name="Lucas S."/>
            <person name="Han J."/>
            <person name="Lapidus A."/>
            <person name="Cheng J.-F."/>
            <person name="Goodwin L."/>
            <person name="Pitluck S."/>
            <person name="Peters L."/>
            <person name="Zhang X."/>
            <person name="Detter J.C."/>
            <person name="Han C."/>
            <person name="Tapia R."/>
            <person name="Land M."/>
            <person name="Hauser L."/>
            <person name="Kyrpides N."/>
            <person name="Ivanova N."/>
            <person name="Pagani I."/>
            <person name="Brau L."/>
            <person name="Yates R."/>
            <person name="O'Hara G."/>
            <person name="Rui T."/>
            <person name="Howieson J."/>
            <person name="Reeve W."/>
            <person name="Woyke T."/>
        </authorList>
    </citation>
    <scope>NUCLEOTIDE SEQUENCE [LARGE SCALE GENOMIC DNA]</scope>
    <source>
        <strain evidence="3 4">WSM3557</strain>
    </source>
</reference>
<proteinExistence type="predicted"/>